<dbReference type="InterPro" id="IPR011701">
    <property type="entry name" value="MFS"/>
</dbReference>
<organism evidence="5 6">
    <name type="scientific">Myriangium duriaei CBS 260.36</name>
    <dbReference type="NCBI Taxonomy" id="1168546"/>
    <lineage>
        <taxon>Eukaryota</taxon>
        <taxon>Fungi</taxon>
        <taxon>Dikarya</taxon>
        <taxon>Ascomycota</taxon>
        <taxon>Pezizomycotina</taxon>
        <taxon>Dothideomycetes</taxon>
        <taxon>Dothideomycetidae</taxon>
        <taxon>Myriangiales</taxon>
        <taxon>Myriangiaceae</taxon>
        <taxon>Myriangium</taxon>
    </lineage>
</organism>
<feature type="transmembrane region" description="Helical" evidence="4">
    <location>
        <begin position="88"/>
        <end position="108"/>
    </location>
</feature>
<evidence type="ECO:0000313" key="5">
    <source>
        <dbReference type="EMBL" id="KAF2150307.1"/>
    </source>
</evidence>
<dbReference type="SUPFAM" id="SSF103473">
    <property type="entry name" value="MFS general substrate transporter"/>
    <property type="match status" value="1"/>
</dbReference>
<gene>
    <name evidence="5" type="ORF">K461DRAFT_280336</name>
</gene>
<feature type="transmembrane region" description="Helical" evidence="4">
    <location>
        <begin position="285"/>
        <end position="304"/>
    </location>
</feature>
<dbReference type="GO" id="GO:0022857">
    <property type="term" value="F:transmembrane transporter activity"/>
    <property type="evidence" value="ECO:0007669"/>
    <property type="project" value="InterPro"/>
</dbReference>
<keyword evidence="4" id="KW-0812">Transmembrane</keyword>
<dbReference type="OrthoDB" id="6509908at2759"/>
<dbReference type="EMBL" id="ML996089">
    <property type="protein sequence ID" value="KAF2150307.1"/>
    <property type="molecule type" value="Genomic_DNA"/>
</dbReference>
<dbReference type="Gene3D" id="1.20.1250.20">
    <property type="entry name" value="MFS general substrate transporter like domains"/>
    <property type="match status" value="1"/>
</dbReference>
<name>A0A9P4IUP7_9PEZI</name>
<feature type="compositionally biased region" description="Polar residues" evidence="3">
    <location>
        <begin position="1"/>
        <end position="15"/>
    </location>
</feature>
<protein>
    <submittedName>
        <fullName evidence="5">MFS general substrate transporter</fullName>
    </submittedName>
</protein>
<dbReference type="GO" id="GO:0016020">
    <property type="term" value="C:membrane"/>
    <property type="evidence" value="ECO:0007669"/>
    <property type="project" value="UniProtKB-SubCell"/>
</dbReference>
<feature type="transmembrane region" description="Helical" evidence="4">
    <location>
        <begin position="405"/>
        <end position="428"/>
    </location>
</feature>
<feature type="transmembrane region" description="Helical" evidence="4">
    <location>
        <begin position="140"/>
        <end position="160"/>
    </location>
</feature>
<dbReference type="PANTHER" id="PTHR11360:SF234">
    <property type="entry name" value="MFS-TYPE TRANSPORTER DBAD-RELATED"/>
    <property type="match status" value="1"/>
</dbReference>
<feature type="transmembrane region" description="Helical" evidence="4">
    <location>
        <begin position="115"/>
        <end position="134"/>
    </location>
</feature>
<comment type="similarity">
    <text evidence="2">Belongs to the major facilitator superfamily. Monocarboxylate porter (TC 2.A.1.13) family.</text>
</comment>
<feature type="transmembrane region" description="Helical" evidence="4">
    <location>
        <begin position="52"/>
        <end position="76"/>
    </location>
</feature>
<evidence type="ECO:0000256" key="2">
    <source>
        <dbReference type="ARBA" id="ARBA00006727"/>
    </source>
</evidence>
<accession>A0A9P4IUP7</accession>
<evidence type="ECO:0000313" key="6">
    <source>
        <dbReference type="Proteomes" id="UP000799439"/>
    </source>
</evidence>
<dbReference type="Proteomes" id="UP000799439">
    <property type="component" value="Unassembled WGS sequence"/>
</dbReference>
<proteinExistence type="inferred from homology"/>
<keyword evidence="4" id="KW-1133">Transmembrane helix</keyword>
<feature type="transmembrane region" description="Helical" evidence="4">
    <location>
        <begin position="341"/>
        <end position="361"/>
    </location>
</feature>
<feature type="transmembrane region" description="Helical" evidence="4">
    <location>
        <begin position="212"/>
        <end position="230"/>
    </location>
</feature>
<evidence type="ECO:0000256" key="3">
    <source>
        <dbReference type="SAM" id="MobiDB-lite"/>
    </source>
</evidence>
<dbReference type="InterPro" id="IPR036259">
    <property type="entry name" value="MFS_trans_sf"/>
</dbReference>
<comment type="subcellular location">
    <subcellularLocation>
        <location evidence="1">Membrane</location>
        <topology evidence="1">Multi-pass membrane protein</topology>
    </subcellularLocation>
</comment>
<feature type="transmembrane region" description="Helical" evidence="4">
    <location>
        <begin position="180"/>
        <end position="200"/>
    </location>
</feature>
<dbReference type="AlphaFoldDB" id="A0A9P4IUP7"/>
<comment type="caution">
    <text evidence="5">The sequence shown here is derived from an EMBL/GenBank/DDBJ whole genome shotgun (WGS) entry which is preliminary data.</text>
</comment>
<feature type="transmembrane region" description="Helical" evidence="4">
    <location>
        <begin position="373"/>
        <end position="399"/>
    </location>
</feature>
<evidence type="ECO:0000256" key="1">
    <source>
        <dbReference type="ARBA" id="ARBA00004141"/>
    </source>
</evidence>
<dbReference type="PANTHER" id="PTHR11360">
    <property type="entry name" value="MONOCARBOXYLATE TRANSPORTER"/>
    <property type="match status" value="1"/>
</dbReference>
<keyword evidence="4" id="KW-0472">Membrane</keyword>
<dbReference type="InterPro" id="IPR050327">
    <property type="entry name" value="Proton-linked_MCT"/>
</dbReference>
<feature type="transmembrane region" description="Helical" evidence="4">
    <location>
        <begin position="250"/>
        <end position="269"/>
    </location>
</feature>
<feature type="region of interest" description="Disordered" evidence="3">
    <location>
        <begin position="1"/>
        <end position="22"/>
    </location>
</feature>
<evidence type="ECO:0000256" key="4">
    <source>
        <dbReference type="SAM" id="Phobius"/>
    </source>
</evidence>
<keyword evidence="6" id="KW-1185">Reference proteome</keyword>
<feature type="transmembrane region" description="Helical" evidence="4">
    <location>
        <begin position="316"/>
        <end position="335"/>
    </location>
</feature>
<reference evidence="5" key="1">
    <citation type="journal article" date="2020" name="Stud. Mycol.">
        <title>101 Dothideomycetes genomes: a test case for predicting lifestyles and emergence of pathogens.</title>
        <authorList>
            <person name="Haridas S."/>
            <person name="Albert R."/>
            <person name="Binder M."/>
            <person name="Bloem J."/>
            <person name="Labutti K."/>
            <person name="Salamov A."/>
            <person name="Andreopoulos B."/>
            <person name="Baker S."/>
            <person name="Barry K."/>
            <person name="Bills G."/>
            <person name="Bluhm B."/>
            <person name="Cannon C."/>
            <person name="Castanera R."/>
            <person name="Culley D."/>
            <person name="Daum C."/>
            <person name="Ezra D."/>
            <person name="Gonzalez J."/>
            <person name="Henrissat B."/>
            <person name="Kuo A."/>
            <person name="Liang C."/>
            <person name="Lipzen A."/>
            <person name="Lutzoni F."/>
            <person name="Magnuson J."/>
            <person name="Mondo S."/>
            <person name="Nolan M."/>
            <person name="Ohm R."/>
            <person name="Pangilinan J."/>
            <person name="Park H.-J."/>
            <person name="Ramirez L."/>
            <person name="Alfaro M."/>
            <person name="Sun H."/>
            <person name="Tritt A."/>
            <person name="Yoshinaga Y."/>
            <person name="Zwiers L.-H."/>
            <person name="Turgeon B."/>
            <person name="Goodwin S."/>
            <person name="Spatafora J."/>
            <person name="Crous P."/>
            <person name="Grigoriev I."/>
        </authorList>
    </citation>
    <scope>NUCLEOTIDE SEQUENCE</scope>
    <source>
        <strain evidence="5">CBS 260.36</strain>
    </source>
</reference>
<dbReference type="Pfam" id="PF07690">
    <property type="entry name" value="MFS_1"/>
    <property type="match status" value="1"/>
</dbReference>
<sequence>MSNSFDSPPTTSSVDSMPPKQTEKKGILRFLSKTPDNVDQPPDGGLTAWLQVLGCFFVFMNTFGVAFTFGVYQVYYETIMLPTHSASAIAWIGTLQSSLIMIVGILSGPLFDKGLFFPVLLVGSVGLIFSFMMLSICKVYWQVILCQGLLAGISCGLLYIPSISQVPLYFSSKKGRAVSIVTAGGPFGGIIYPLMLRYLIPSVGFAKATRAVGFLILALQITAIVLIKPLNVANRPKKLRDPTMFKDPSYVAYLIAAFIYLCCVFIPYFDCGIFYLAKFDLNLDHAFYTLLIINAGNVVGRLLLPSLTDFGIGADSLMNISCGSLVALGFGWIGIKTKAAYYVWLILWGILSAGVMTLPAVEMPFLCPRPEVFATRMGLVFAVGGIGLLISAPIANALIKHQTNYLGAQLWIGITATLGLPFVIYSGIGARRNRKAFMAAKGSKQSDAIPLDSSKA</sequence>